<keyword evidence="5" id="KW-1185">Reference proteome</keyword>
<sequence>MTNRYFTTSRKEDGSWSLLDPNGKPFFSLGVNCVFLPDSLSSAKMQEYGDDGSWFPKFADRKLEQIREYGFNTLAAWHEKYYWGNSFPKTIELRMSQHANKVNVDWGFGFPDVFCSSFVYSVQRVLSEHFYGEGRMLKDDPSLIGYYTDNELHWWGKGGQWGMDDMKLGADPANLVQDYFELPSHAPGKQRWVRFLKERYGDIDRLNEAWSGEYWEFDDLLTIFSYTAETEAFEQDKLDFLKLIAETYYGTTTSLLKTYDSDHLVLGCRLVGASTPEVVLEVMGQYLDVVSLNFYTRHFPEKWLTRVANLTGKPVMVTEFSFCAGRQAGYLSSTNGAQHATVKDQKRRGQIYDMFIKKAAAFPSCVGAHWFALYDFNSNRHPLNGNYGLLTADDKPWEEFTASVTATHREVLSADLIES</sequence>
<dbReference type="Proteomes" id="UP000256869">
    <property type="component" value="Unassembled WGS sequence"/>
</dbReference>
<dbReference type="GO" id="GO:0004565">
    <property type="term" value="F:beta-galactosidase activity"/>
    <property type="evidence" value="ECO:0007669"/>
    <property type="project" value="InterPro"/>
</dbReference>
<dbReference type="GO" id="GO:0005975">
    <property type="term" value="P:carbohydrate metabolic process"/>
    <property type="evidence" value="ECO:0007669"/>
    <property type="project" value="InterPro"/>
</dbReference>
<evidence type="ECO:0000256" key="1">
    <source>
        <dbReference type="ARBA" id="ARBA00022801"/>
    </source>
</evidence>
<dbReference type="Gene3D" id="3.20.20.80">
    <property type="entry name" value="Glycosidases"/>
    <property type="match status" value="1"/>
</dbReference>
<dbReference type="GO" id="GO:0009341">
    <property type="term" value="C:beta-galactosidase complex"/>
    <property type="evidence" value="ECO:0007669"/>
    <property type="project" value="InterPro"/>
</dbReference>
<gene>
    <name evidence="4" type="ORF">DFP95_11819</name>
</gene>
<keyword evidence="2" id="KW-0326">Glycosidase</keyword>
<evidence type="ECO:0000313" key="4">
    <source>
        <dbReference type="EMBL" id="RED55284.1"/>
    </source>
</evidence>
<organism evidence="4 5">
    <name type="scientific">Cohnella lupini</name>
    <dbReference type="NCBI Taxonomy" id="1294267"/>
    <lineage>
        <taxon>Bacteria</taxon>
        <taxon>Bacillati</taxon>
        <taxon>Bacillota</taxon>
        <taxon>Bacilli</taxon>
        <taxon>Bacillales</taxon>
        <taxon>Paenibacillaceae</taxon>
        <taxon>Cohnella</taxon>
    </lineage>
</organism>
<feature type="domain" description="Glycoside hydrolase family 42 N-terminal" evidence="3">
    <location>
        <begin position="189"/>
        <end position="297"/>
    </location>
</feature>
<reference evidence="4 5" key="1">
    <citation type="submission" date="2018-07" db="EMBL/GenBank/DDBJ databases">
        <title>Genomic Encyclopedia of Type Strains, Phase III (KMG-III): the genomes of soil and plant-associated and newly described type strains.</title>
        <authorList>
            <person name="Whitman W."/>
        </authorList>
    </citation>
    <scope>NUCLEOTIDE SEQUENCE [LARGE SCALE GENOMIC DNA]</scope>
    <source>
        <strain evidence="4 5">CECT 8236</strain>
    </source>
</reference>
<comment type="caution">
    <text evidence="4">The sequence shown here is derived from an EMBL/GenBank/DDBJ whole genome shotgun (WGS) entry which is preliminary data.</text>
</comment>
<evidence type="ECO:0000259" key="3">
    <source>
        <dbReference type="Pfam" id="PF02449"/>
    </source>
</evidence>
<protein>
    <submittedName>
        <fullName evidence="4">Beta-galactosidase-like protein</fullName>
    </submittedName>
</protein>
<dbReference type="InterPro" id="IPR013529">
    <property type="entry name" value="Glyco_hydro_42_N"/>
</dbReference>
<dbReference type="RefSeq" id="WP_115994859.1">
    <property type="nucleotide sequence ID" value="NZ_QRDY01000018.1"/>
</dbReference>
<keyword evidence="1" id="KW-0378">Hydrolase</keyword>
<dbReference type="Pfam" id="PF02449">
    <property type="entry name" value="Glyco_hydro_42"/>
    <property type="match status" value="1"/>
</dbReference>
<name>A0A3D9I0L8_9BACL</name>
<accession>A0A3D9I0L8</accession>
<evidence type="ECO:0000313" key="5">
    <source>
        <dbReference type="Proteomes" id="UP000256869"/>
    </source>
</evidence>
<dbReference type="EMBL" id="QRDY01000018">
    <property type="protein sequence ID" value="RED55284.1"/>
    <property type="molecule type" value="Genomic_DNA"/>
</dbReference>
<dbReference type="SUPFAM" id="SSF51445">
    <property type="entry name" value="(Trans)glycosidases"/>
    <property type="match status" value="1"/>
</dbReference>
<proteinExistence type="predicted"/>
<dbReference type="OrthoDB" id="9760450at2"/>
<evidence type="ECO:0000256" key="2">
    <source>
        <dbReference type="ARBA" id="ARBA00023295"/>
    </source>
</evidence>
<dbReference type="AlphaFoldDB" id="A0A3D9I0L8"/>
<dbReference type="InterPro" id="IPR017853">
    <property type="entry name" value="GH"/>
</dbReference>